<dbReference type="EC" id="4.1.2.40" evidence="6"/>
<keyword evidence="8" id="KW-1185">Reference proteome</keyword>
<dbReference type="SMART" id="SM01133">
    <property type="entry name" value="DeoC"/>
    <property type="match status" value="1"/>
</dbReference>
<dbReference type="EMBL" id="JBHUOQ010000005">
    <property type="protein sequence ID" value="MFD2831401.1"/>
    <property type="molecule type" value="Genomic_DNA"/>
</dbReference>
<organism evidence="7 8">
    <name type="scientific">Corticicoccus populi</name>
    <dbReference type="NCBI Taxonomy" id="1812821"/>
    <lineage>
        <taxon>Bacteria</taxon>
        <taxon>Bacillati</taxon>
        <taxon>Bacillota</taxon>
        <taxon>Bacilli</taxon>
        <taxon>Bacillales</taxon>
        <taxon>Staphylococcaceae</taxon>
        <taxon>Corticicoccus</taxon>
    </lineage>
</organism>
<dbReference type="PANTHER" id="PTHR39340:SF1">
    <property type="entry name" value="SULFOFRUCTOSEPHOSPHATE ALDOLASE"/>
    <property type="match status" value="1"/>
</dbReference>
<dbReference type="InterPro" id="IPR005927">
    <property type="entry name" value="Tag_1.6-dipho_adolase"/>
</dbReference>
<evidence type="ECO:0000256" key="2">
    <source>
        <dbReference type="ARBA" id="ARBA00005191"/>
    </source>
</evidence>
<evidence type="ECO:0000256" key="6">
    <source>
        <dbReference type="HAMAP-Rule" id="MF_00734"/>
    </source>
</evidence>
<name>A0ABW5X1G2_9STAP</name>
<dbReference type="NCBIfam" id="NF009498">
    <property type="entry name" value="PRK12858.1"/>
    <property type="match status" value="1"/>
</dbReference>
<dbReference type="InterPro" id="IPR013785">
    <property type="entry name" value="Aldolase_TIM"/>
</dbReference>
<evidence type="ECO:0000313" key="8">
    <source>
        <dbReference type="Proteomes" id="UP001597519"/>
    </source>
</evidence>
<evidence type="ECO:0000313" key="7">
    <source>
        <dbReference type="EMBL" id="MFD2831401.1"/>
    </source>
</evidence>
<dbReference type="HAMAP" id="MF_00734">
    <property type="entry name" value="LacD"/>
    <property type="match status" value="1"/>
</dbReference>
<evidence type="ECO:0000256" key="1">
    <source>
        <dbReference type="ARBA" id="ARBA00000567"/>
    </source>
</evidence>
<keyword evidence="4 6" id="KW-0423">Lactose metabolism</keyword>
<dbReference type="Gene3D" id="3.20.20.70">
    <property type="entry name" value="Aldolase class I"/>
    <property type="match status" value="1"/>
</dbReference>
<dbReference type="SUPFAM" id="SSF51569">
    <property type="entry name" value="Aldolase"/>
    <property type="match status" value="1"/>
</dbReference>
<keyword evidence="5 6" id="KW-0456">Lyase</keyword>
<dbReference type="Pfam" id="PF01791">
    <property type="entry name" value="DeoC"/>
    <property type="match status" value="1"/>
</dbReference>
<proteinExistence type="inferred from homology"/>
<dbReference type="PANTHER" id="PTHR39340">
    <property type="entry name" value="SULFOFRUCTOSEPHOSPHATE ALDOLASE"/>
    <property type="match status" value="1"/>
</dbReference>
<dbReference type="Proteomes" id="UP001597519">
    <property type="component" value="Unassembled WGS sequence"/>
</dbReference>
<evidence type="ECO:0000256" key="3">
    <source>
        <dbReference type="ARBA" id="ARBA00008679"/>
    </source>
</evidence>
<evidence type="ECO:0000256" key="5">
    <source>
        <dbReference type="ARBA" id="ARBA00023239"/>
    </source>
</evidence>
<evidence type="ECO:0000256" key="4">
    <source>
        <dbReference type="ARBA" id="ARBA00022736"/>
    </source>
</evidence>
<sequence length="309" mass="34808">MKNLDRLTDNHIISALAIDQRGALKRMLGDVSETDISRFKVLISKYLTPYASSILLDPEYGQDAAGDRDSECGLLMAYEKTGYDKTEPGRLPDLLDEWSVRELKDKGTEAIKLLVYIDPDEEREINIQKESFIQRVGSECRGEDIPFFLEIITYDKDIEDAKSREFAEKKPGKILKVIEEYGKEKYGVDVFKVEVPVNMNYVEGYCEDPVYTKIEALAHFKEQSDASGVPFIFLSAGVTSEMFNETLRFAKEAGSQFNGVLCGRATWAGAADAYHEGGFEAVEEWMKTTGTKNIQTLREVVQECASPIK</sequence>
<dbReference type="InterPro" id="IPR002915">
    <property type="entry name" value="DeoC/FbaB/LacD_aldolase"/>
</dbReference>
<protein>
    <recommendedName>
        <fullName evidence="6">Tagatose 1,6-diphosphate aldolase</fullName>
        <ecNumber evidence="6">4.1.2.40</ecNumber>
    </recommendedName>
    <alternativeName>
        <fullName evidence="6">D-tagatose-1,6-bisphosphate aldolase</fullName>
    </alternativeName>
    <alternativeName>
        <fullName evidence="6">Tagatose-bisphosphate aldolase</fullName>
    </alternativeName>
</protein>
<dbReference type="InterPro" id="IPR050552">
    <property type="entry name" value="LacD_aldolase"/>
</dbReference>
<gene>
    <name evidence="6" type="primary">lacD</name>
    <name evidence="7" type="ORF">ACFSX4_13075</name>
</gene>
<comment type="catalytic activity">
    <reaction evidence="1 6">
        <text>D-tagatofuranose 1,6-bisphosphate = D-glyceraldehyde 3-phosphate + dihydroxyacetone phosphate</text>
        <dbReference type="Rhea" id="RHEA:22948"/>
        <dbReference type="ChEBI" id="CHEBI:57642"/>
        <dbReference type="ChEBI" id="CHEBI:58694"/>
        <dbReference type="ChEBI" id="CHEBI:59776"/>
        <dbReference type="EC" id="4.1.2.40"/>
    </reaction>
</comment>
<comment type="pathway">
    <text evidence="2 6">Carbohydrate metabolism; D-tagatose 6-phosphate degradation; D-glyceraldehyde 3-phosphate and glycerone phosphate from D-tagatose 6-phosphate: step 2/2.</text>
</comment>
<dbReference type="RefSeq" id="WP_377775625.1">
    <property type="nucleotide sequence ID" value="NZ_JBHUOQ010000005.1"/>
</dbReference>
<accession>A0ABW5X1G2</accession>
<comment type="similarity">
    <text evidence="3 6">Belongs to the aldolase LacD family.</text>
</comment>
<reference evidence="8" key="1">
    <citation type="journal article" date="2019" name="Int. J. Syst. Evol. Microbiol.">
        <title>The Global Catalogue of Microorganisms (GCM) 10K type strain sequencing project: providing services to taxonomists for standard genome sequencing and annotation.</title>
        <authorList>
            <consortium name="The Broad Institute Genomics Platform"/>
            <consortium name="The Broad Institute Genome Sequencing Center for Infectious Disease"/>
            <person name="Wu L."/>
            <person name="Ma J."/>
        </authorList>
    </citation>
    <scope>NUCLEOTIDE SEQUENCE [LARGE SCALE GENOMIC DNA]</scope>
    <source>
        <strain evidence="8">KCTC 33575</strain>
    </source>
</reference>
<comment type="caution">
    <text evidence="7">The sequence shown here is derived from an EMBL/GenBank/DDBJ whole genome shotgun (WGS) entry which is preliminary data.</text>
</comment>